<reference evidence="2 3" key="1">
    <citation type="submission" date="2021-06" db="EMBL/GenBank/DDBJ databases">
        <authorList>
            <person name="Jeong J.W."/>
        </authorList>
    </citation>
    <scope>NUCLEOTIDE SEQUENCE [LARGE SCALE GENOMIC DNA]</scope>
    <source>
        <strain evidence="2 3">MMS21-TAE1-1</strain>
    </source>
</reference>
<keyword evidence="1" id="KW-0812">Transmembrane</keyword>
<evidence type="ECO:0000256" key="1">
    <source>
        <dbReference type="SAM" id="Phobius"/>
    </source>
</evidence>
<sequence>MTSHGQVPPVASDSTGTLHARRLLRLAWIAVVAIPFAFVAGMFAGEGLLALQGYTGEGAVPPGAVALAAGPAILLILAPALAAAVLGFRARSHGQSQGIIPAVIGIVAAAFTIITNMLPLLLRLG</sequence>
<organism evidence="2 3">
    <name type="scientific">Paenarthrobacter aromaticivorans</name>
    <dbReference type="NCBI Taxonomy" id="2849150"/>
    <lineage>
        <taxon>Bacteria</taxon>
        <taxon>Bacillati</taxon>
        <taxon>Actinomycetota</taxon>
        <taxon>Actinomycetes</taxon>
        <taxon>Micrococcales</taxon>
        <taxon>Micrococcaceae</taxon>
        <taxon>Paenarthrobacter</taxon>
    </lineage>
</organism>
<feature type="transmembrane region" description="Helical" evidence="1">
    <location>
        <begin position="26"/>
        <end position="44"/>
    </location>
</feature>
<proteinExistence type="predicted"/>
<dbReference type="EMBL" id="JAHOPC010000022">
    <property type="protein sequence ID" value="MBU8869022.1"/>
    <property type="molecule type" value="Genomic_DNA"/>
</dbReference>
<keyword evidence="3" id="KW-1185">Reference proteome</keyword>
<evidence type="ECO:0000313" key="3">
    <source>
        <dbReference type="Proteomes" id="UP000824166"/>
    </source>
</evidence>
<keyword evidence="1" id="KW-0472">Membrane</keyword>
<accession>A0ABS6IBC0</accession>
<evidence type="ECO:0000313" key="2">
    <source>
        <dbReference type="EMBL" id="MBU8869022.1"/>
    </source>
</evidence>
<feature type="transmembrane region" description="Helical" evidence="1">
    <location>
        <begin position="64"/>
        <end position="87"/>
    </location>
</feature>
<feature type="transmembrane region" description="Helical" evidence="1">
    <location>
        <begin position="99"/>
        <end position="122"/>
    </location>
</feature>
<name>A0ABS6IBC0_9MICC</name>
<comment type="caution">
    <text evidence="2">The sequence shown here is derived from an EMBL/GenBank/DDBJ whole genome shotgun (WGS) entry which is preliminary data.</text>
</comment>
<protein>
    <submittedName>
        <fullName evidence="2">Uncharacterized protein</fullName>
    </submittedName>
</protein>
<gene>
    <name evidence="2" type="ORF">KSW38_22255</name>
</gene>
<dbReference type="Proteomes" id="UP000824166">
    <property type="component" value="Unassembled WGS sequence"/>
</dbReference>
<dbReference type="RefSeq" id="WP_216927267.1">
    <property type="nucleotide sequence ID" value="NZ_JAHOPC010000022.1"/>
</dbReference>
<keyword evidence="1" id="KW-1133">Transmembrane helix</keyword>